<keyword evidence="2" id="KW-1185">Reference proteome</keyword>
<dbReference type="Proteomes" id="UP000324222">
    <property type="component" value="Unassembled WGS sequence"/>
</dbReference>
<reference evidence="1 2" key="1">
    <citation type="submission" date="2019-05" db="EMBL/GenBank/DDBJ databases">
        <title>Another draft genome of Portunus trituberculatus and its Hox gene families provides insights of decapod evolution.</title>
        <authorList>
            <person name="Jeong J.-H."/>
            <person name="Song I."/>
            <person name="Kim S."/>
            <person name="Choi T."/>
            <person name="Kim D."/>
            <person name="Ryu S."/>
            <person name="Kim W."/>
        </authorList>
    </citation>
    <scope>NUCLEOTIDE SEQUENCE [LARGE SCALE GENOMIC DNA]</scope>
    <source>
        <tissue evidence="1">Muscle</tissue>
    </source>
</reference>
<protein>
    <submittedName>
        <fullName evidence="1">Uncharacterized protein</fullName>
    </submittedName>
</protein>
<name>A0A5B7I0C4_PORTR</name>
<dbReference type="AlphaFoldDB" id="A0A5B7I0C4"/>
<evidence type="ECO:0000313" key="1">
    <source>
        <dbReference type="EMBL" id="MPC75396.1"/>
    </source>
</evidence>
<dbReference type="EMBL" id="VSRR010041033">
    <property type="protein sequence ID" value="MPC75396.1"/>
    <property type="molecule type" value="Genomic_DNA"/>
</dbReference>
<gene>
    <name evidence="1" type="ORF">E2C01_069784</name>
</gene>
<accession>A0A5B7I0C4</accession>
<proteinExistence type="predicted"/>
<organism evidence="1 2">
    <name type="scientific">Portunus trituberculatus</name>
    <name type="common">Swimming crab</name>
    <name type="synonym">Neptunus trituberculatus</name>
    <dbReference type="NCBI Taxonomy" id="210409"/>
    <lineage>
        <taxon>Eukaryota</taxon>
        <taxon>Metazoa</taxon>
        <taxon>Ecdysozoa</taxon>
        <taxon>Arthropoda</taxon>
        <taxon>Crustacea</taxon>
        <taxon>Multicrustacea</taxon>
        <taxon>Malacostraca</taxon>
        <taxon>Eumalacostraca</taxon>
        <taxon>Eucarida</taxon>
        <taxon>Decapoda</taxon>
        <taxon>Pleocyemata</taxon>
        <taxon>Brachyura</taxon>
        <taxon>Eubrachyura</taxon>
        <taxon>Portunoidea</taxon>
        <taxon>Portunidae</taxon>
        <taxon>Portuninae</taxon>
        <taxon>Portunus</taxon>
    </lineage>
</organism>
<sequence>MTLRDIVQTEALLGVAPLSPLGSPRYLIYGVDIMSPALSCFNASRNAPPTPSLPPRHKPHCTVHSPQSHLAWPFLGATCRMPHLIFSTKEENIPKRIRSVHCKDGALIRQVRHR</sequence>
<evidence type="ECO:0000313" key="2">
    <source>
        <dbReference type="Proteomes" id="UP000324222"/>
    </source>
</evidence>
<comment type="caution">
    <text evidence="1">The sequence shown here is derived from an EMBL/GenBank/DDBJ whole genome shotgun (WGS) entry which is preliminary data.</text>
</comment>